<accession>A0ABD2N0J9</accession>
<organism evidence="1 2">
    <name type="scientific">Cryptolaemus montrouzieri</name>
    <dbReference type="NCBI Taxonomy" id="559131"/>
    <lineage>
        <taxon>Eukaryota</taxon>
        <taxon>Metazoa</taxon>
        <taxon>Ecdysozoa</taxon>
        <taxon>Arthropoda</taxon>
        <taxon>Hexapoda</taxon>
        <taxon>Insecta</taxon>
        <taxon>Pterygota</taxon>
        <taxon>Neoptera</taxon>
        <taxon>Endopterygota</taxon>
        <taxon>Coleoptera</taxon>
        <taxon>Polyphaga</taxon>
        <taxon>Cucujiformia</taxon>
        <taxon>Coccinelloidea</taxon>
        <taxon>Coccinellidae</taxon>
        <taxon>Scymninae</taxon>
        <taxon>Scymnini</taxon>
        <taxon>Cryptolaemus</taxon>
    </lineage>
</organism>
<evidence type="ECO:0000313" key="2">
    <source>
        <dbReference type="Proteomes" id="UP001516400"/>
    </source>
</evidence>
<protein>
    <submittedName>
        <fullName evidence="1">Uncharacterized protein</fullName>
    </submittedName>
</protein>
<sequence>MNHITKLLDCYVSIDLEHLLINIAITYNPQRKLQLFVPSFAAFDFALDFGRCVPPSICILAHHLLASTRTNVDPETILKTFYATTIVTVENVNYTPPHFLGGYYDVNQHPTSHSA</sequence>
<gene>
    <name evidence="1" type="ORF">HHI36_022549</name>
</gene>
<evidence type="ECO:0000313" key="1">
    <source>
        <dbReference type="EMBL" id="KAL3272087.1"/>
    </source>
</evidence>
<dbReference type="Proteomes" id="UP001516400">
    <property type="component" value="Unassembled WGS sequence"/>
</dbReference>
<dbReference type="Pfam" id="PF25666">
    <property type="entry name" value="Partiti_capsid"/>
    <property type="match status" value="1"/>
</dbReference>
<dbReference type="EMBL" id="JABFTP020000042">
    <property type="protein sequence ID" value="KAL3272087.1"/>
    <property type="molecule type" value="Genomic_DNA"/>
</dbReference>
<proteinExistence type="predicted"/>
<dbReference type="InterPro" id="IPR058242">
    <property type="entry name" value="Capsid_partitivirus"/>
</dbReference>
<name>A0ABD2N0J9_9CUCU</name>
<dbReference type="AlphaFoldDB" id="A0ABD2N0J9"/>
<reference evidence="1 2" key="1">
    <citation type="journal article" date="2021" name="BMC Biol.">
        <title>Horizontally acquired antibacterial genes associated with adaptive radiation of ladybird beetles.</title>
        <authorList>
            <person name="Li H.S."/>
            <person name="Tang X.F."/>
            <person name="Huang Y.H."/>
            <person name="Xu Z.Y."/>
            <person name="Chen M.L."/>
            <person name="Du X.Y."/>
            <person name="Qiu B.Y."/>
            <person name="Chen P.T."/>
            <person name="Zhang W."/>
            <person name="Slipinski A."/>
            <person name="Escalona H.E."/>
            <person name="Waterhouse R.M."/>
            <person name="Zwick A."/>
            <person name="Pang H."/>
        </authorList>
    </citation>
    <scope>NUCLEOTIDE SEQUENCE [LARGE SCALE GENOMIC DNA]</scope>
    <source>
        <strain evidence="1">SYSU2018</strain>
    </source>
</reference>
<comment type="caution">
    <text evidence="1">The sequence shown here is derived from an EMBL/GenBank/DDBJ whole genome shotgun (WGS) entry which is preliminary data.</text>
</comment>
<keyword evidence="2" id="KW-1185">Reference proteome</keyword>